<dbReference type="InterPro" id="IPR018927">
    <property type="entry name" value="Pilus_synth_Q_C"/>
</dbReference>
<dbReference type="RefSeq" id="WP_379719320.1">
    <property type="nucleotide sequence ID" value="NZ_JBHSMS010000026.1"/>
</dbReference>
<dbReference type="Proteomes" id="UP001596031">
    <property type="component" value="Unassembled WGS sequence"/>
</dbReference>
<protein>
    <submittedName>
        <fullName evidence="3">TcpQ domain-containing protein</fullName>
    </submittedName>
</protein>
<comment type="caution">
    <text evidence="3">The sequence shown here is derived from an EMBL/GenBank/DDBJ whole genome shotgun (WGS) entry which is preliminary data.</text>
</comment>
<feature type="compositionally biased region" description="Low complexity" evidence="1">
    <location>
        <begin position="157"/>
        <end position="169"/>
    </location>
</feature>
<feature type="domain" description="Toxin co-regulated pilus biosynthesis protein Q C-terminal" evidence="2">
    <location>
        <begin position="173"/>
        <end position="236"/>
    </location>
</feature>
<gene>
    <name evidence="3" type="ORF">ACFPOU_08135</name>
</gene>
<keyword evidence="4" id="KW-1185">Reference proteome</keyword>
<dbReference type="Pfam" id="PF10671">
    <property type="entry name" value="TcpQ"/>
    <property type="match status" value="1"/>
</dbReference>
<accession>A0ABW0PEL5</accession>
<name>A0ABW0PEL5_9BURK</name>
<evidence type="ECO:0000313" key="3">
    <source>
        <dbReference type="EMBL" id="MFC5511094.1"/>
    </source>
</evidence>
<dbReference type="EMBL" id="JBHSMS010000026">
    <property type="protein sequence ID" value="MFC5511094.1"/>
    <property type="molecule type" value="Genomic_DNA"/>
</dbReference>
<evidence type="ECO:0000259" key="2">
    <source>
        <dbReference type="Pfam" id="PF10671"/>
    </source>
</evidence>
<feature type="region of interest" description="Disordered" evidence="1">
    <location>
        <begin position="139"/>
        <end position="169"/>
    </location>
</feature>
<reference evidence="4" key="1">
    <citation type="journal article" date="2019" name="Int. J. Syst. Evol. Microbiol.">
        <title>The Global Catalogue of Microorganisms (GCM) 10K type strain sequencing project: providing services to taxonomists for standard genome sequencing and annotation.</title>
        <authorList>
            <consortium name="The Broad Institute Genomics Platform"/>
            <consortium name="The Broad Institute Genome Sequencing Center for Infectious Disease"/>
            <person name="Wu L."/>
            <person name="Ma J."/>
        </authorList>
    </citation>
    <scope>NUCLEOTIDE SEQUENCE [LARGE SCALE GENOMIC DNA]</scope>
    <source>
        <strain evidence="4">CCUG 38813</strain>
    </source>
</reference>
<sequence>MAQGALLAPPRSDFGPHAAVLAICTNRKILRVKQMKITKLALLMALMMGAGSSYAAFVDNRKSDAVIEVNYKSISVEDLIADIVPGDVKIDYAAPELRKKHVKISGSGTWAQLLGQAAVGAQVRIGVDQANKRVTISDRPVAPVRAPGAQATDGLGAAAPRGAAVPAPAAPASFTTTGSDYQVSAVLQRWAAQANMQYVWEPSGVEYQISAENDWGTDMRVAVRDLLTSVQTSQTEQAGSTRVRACIHPNKPKNVLRIIKFDERCKGNI</sequence>
<organism evidence="3 4">
    <name type="scientific">Massilia jejuensis</name>
    <dbReference type="NCBI Taxonomy" id="648894"/>
    <lineage>
        <taxon>Bacteria</taxon>
        <taxon>Pseudomonadati</taxon>
        <taxon>Pseudomonadota</taxon>
        <taxon>Betaproteobacteria</taxon>
        <taxon>Burkholderiales</taxon>
        <taxon>Oxalobacteraceae</taxon>
        <taxon>Telluria group</taxon>
        <taxon>Massilia</taxon>
    </lineage>
</organism>
<evidence type="ECO:0000313" key="4">
    <source>
        <dbReference type="Proteomes" id="UP001596031"/>
    </source>
</evidence>
<evidence type="ECO:0000256" key="1">
    <source>
        <dbReference type="SAM" id="MobiDB-lite"/>
    </source>
</evidence>
<proteinExistence type="predicted"/>